<dbReference type="NCBIfam" id="TIGR03300">
    <property type="entry name" value="assembly_YfgL"/>
    <property type="match status" value="1"/>
</dbReference>
<comment type="subcellular location">
    <subcellularLocation>
        <location evidence="4">Cell outer membrane</location>
        <topology evidence="4">Lipid-anchor</topology>
    </subcellularLocation>
</comment>
<evidence type="ECO:0000256" key="3">
    <source>
        <dbReference type="ARBA" id="ARBA00023237"/>
    </source>
</evidence>
<protein>
    <recommendedName>
        <fullName evidence="4">Outer membrane protein assembly factor BamB</fullName>
    </recommendedName>
</protein>
<keyword evidence="4" id="KW-0449">Lipoprotein</keyword>
<dbReference type="InterPro" id="IPR018391">
    <property type="entry name" value="PQQ_b-propeller_rpt"/>
</dbReference>
<reference evidence="6 7" key="1">
    <citation type="submission" date="2017-08" db="EMBL/GenBank/DDBJ databases">
        <title>Pusillimonas indicus sp. nov., a member of the family Alcaligenaceae isolated from surface seawater.</title>
        <authorList>
            <person name="Li J."/>
        </authorList>
    </citation>
    <scope>NUCLEOTIDE SEQUENCE [LARGE SCALE GENOMIC DNA]</scope>
    <source>
        <strain evidence="6 7">L52-1-41</strain>
    </source>
</reference>
<dbReference type="AlphaFoldDB" id="A0A3A1YS97"/>
<dbReference type="GO" id="GO:0051205">
    <property type="term" value="P:protein insertion into membrane"/>
    <property type="evidence" value="ECO:0007669"/>
    <property type="project" value="UniProtKB-UniRule"/>
</dbReference>
<proteinExistence type="inferred from homology"/>
<keyword evidence="1 4" id="KW-0732">Signal</keyword>
<dbReference type="InterPro" id="IPR002372">
    <property type="entry name" value="PQQ_rpt_dom"/>
</dbReference>
<dbReference type="InterPro" id="IPR015943">
    <property type="entry name" value="WD40/YVTN_repeat-like_dom_sf"/>
</dbReference>
<dbReference type="OrthoDB" id="5173551at2"/>
<dbReference type="Pfam" id="PF13360">
    <property type="entry name" value="PQQ_2"/>
    <property type="match status" value="1"/>
</dbReference>
<evidence type="ECO:0000256" key="4">
    <source>
        <dbReference type="HAMAP-Rule" id="MF_00923"/>
    </source>
</evidence>
<keyword evidence="2 4" id="KW-0472">Membrane</keyword>
<feature type="domain" description="Pyrrolo-quinoline quinone repeat" evidence="5">
    <location>
        <begin position="80"/>
        <end position="311"/>
    </location>
</feature>
<dbReference type="SUPFAM" id="SSF50998">
    <property type="entry name" value="Quinoprotein alcohol dehydrogenase-like"/>
    <property type="match status" value="1"/>
</dbReference>
<dbReference type="InterPro" id="IPR017687">
    <property type="entry name" value="BamB"/>
</dbReference>
<name>A0A3A1YS97_9BURK</name>
<dbReference type="Gene3D" id="2.130.10.10">
    <property type="entry name" value="YVTN repeat-like/Quinoprotein amine dehydrogenase"/>
    <property type="match status" value="1"/>
</dbReference>
<evidence type="ECO:0000259" key="5">
    <source>
        <dbReference type="Pfam" id="PF13360"/>
    </source>
</evidence>
<evidence type="ECO:0000256" key="2">
    <source>
        <dbReference type="ARBA" id="ARBA00023136"/>
    </source>
</evidence>
<dbReference type="Proteomes" id="UP000266206">
    <property type="component" value="Unassembled WGS sequence"/>
</dbReference>
<dbReference type="EMBL" id="NQYH01000008">
    <property type="protein sequence ID" value="RIY40525.1"/>
    <property type="molecule type" value="Genomic_DNA"/>
</dbReference>
<keyword evidence="3 4" id="KW-0998">Cell outer membrane</keyword>
<dbReference type="HAMAP" id="MF_00923">
    <property type="entry name" value="OM_assembly_BamB"/>
    <property type="match status" value="1"/>
</dbReference>
<evidence type="ECO:0000313" key="6">
    <source>
        <dbReference type="EMBL" id="RIY40525.1"/>
    </source>
</evidence>
<accession>A0A3A1YS97</accession>
<comment type="subunit">
    <text evidence="4">Part of the Bam complex.</text>
</comment>
<dbReference type="InterPro" id="IPR011047">
    <property type="entry name" value="Quinoprotein_ADH-like_sf"/>
</dbReference>
<comment type="similarity">
    <text evidence="4">Belongs to the BamB family.</text>
</comment>
<dbReference type="PROSITE" id="PS51257">
    <property type="entry name" value="PROKAR_LIPOPROTEIN"/>
    <property type="match status" value="1"/>
</dbReference>
<organism evidence="6 7">
    <name type="scientific">Neopusillimonas maritima</name>
    <dbReference type="NCBI Taxonomy" id="2026239"/>
    <lineage>
        <taxon>Bacteria</taxon>
        <taxon>Pseudomonadati</taxon>
        <taxon>Pseudomonadota</taxon>
        <taxon>Betaproteobacteria</taxon>
        <taxon>Burkholderiales</taxon>
        <taxon>Alcaligenaceae</taxon>
        <taxon>Neopusillimonas</taxon>
    </lineage>
</organism>
<comment type="function">
    <text evidence="4">Part of the outer membrane protein assembly complex, which is involved in assembly and insertion of beta-barrel proteins into the outer membrane.</text>
</comment>
<dbReference type="PANTHER" id="PTHR34512">
    <property type="entry name" value="CELL SURFACE PROTEIN"/>
    <property type="match status" value="1"/>
</dbReference>
<sequence length="385" mass="40365">MRKAGFRRWQKGAGVVMTSFVLAGCSWFSPSDPRYEPTPLTEYPAQISAAAGWNVSIGSGSGPGFVPQLVGESVYAAAPNGSVVKVALGSGAVQWRADADIPLSAGAGSDGVTTAVAGPDGTVVAFNDQGQEKWRAKASSEVFIPPAVGEGIVAVRSSDYRIQAFDANTGDLLWSLQRPGPALALKTSMQMLIIEGVVISGLPNGRVIVIDARNGAVQWEGNVSSARGATDLERINDVVGKPLALGPLLCAASYQGRIVCFDVSQGGVPIWEQRFSTSQGIVADSQQVYAANQRDVAYAFSLNDGTERWKQEQLRNRRLSGPAVVPQAVAYGDLDGYVHFLSRVNGDLLGRVQVGSGPIVSPLVSTPRGVLVQTDGGNLVLVGVN</sequence>
<gene>
    <name evidence="4 6" type="primary">bamB</name>
    <name evidence="6" type="ORF">CJP73_10370</name>
</gene>
<keyword evidence="4" id="KW-0564">Palmitate</keyword>
<evidence type="ECO:0000256" key="1">
    <source>
        <dbReference type="ARBA" id="ARBA00022729"/>
    </source>
</evidence>
<dbReference type="SMART" id="SM00564">
    <property type="entry name" value="PQQ"/>
    <property type="match status" value="7"/>
</dbReference>
<dbReference type="PANTHER" id="PTHR34512:SF30">
    <property type="entry name" value="OUTER MEMBRANE PROTEIN ASSEMBLY FACTOR BAMB"/>
    <property type="match status" value="1"/>
</dbReference>
<evidence type="ECO:0000313" key="7">
    <source>
        <dbReference type="Proteomes" id="UP000266206"/>
    </source>
</evidence>
<dbReference type="GO" id="GO:0009279">
    <property type="term" value="C:cell outer membrane"/>
    <property type="evidence" value="ECO:0007669"/>
    <property type="project" value="UniProtKB-SubCell"/>
</dbReference>
<comment type="caution">
    <text evidence="6">The sequence shown here is derived from an EMBL/GenBank/DDBJ whole genome shotgun (WGS) entry which is preliminary data.</text>
</comment>
<dbReference type="GO" id="GO:0043165">
    <property type="term" value="P:Gram-negative-bacterium-type cell outer membrane assembly"/>
    <property type="evidence" value="ECO:0007669"/>
    <property type="project" value="UniProtKB-UniRule"/>
</dbReference>